<feature type="transmembrane region" description="Helical" evidence="1">
    <location>
        <begin position="6"/>
        <end position="27"/>
    </location>
</feature>
<keyword evidence="1" id="KW-1133">Transmembrane helix</keyword>
<protein>
    <submittedName>
        <fullName evidence="2">Uncharacterized protein</fullName>
    </submittedName>
</protein>
<keyword evidence="3" id="KW-1185">Reference proteome</keyword>
<dbReference type="Proteomes" id="UP001199296">
    <property type="component" value="Unassembled WGS sequence"/>
</dbReference>
<sequence>MLKKSIIIFLLLVITLSIYTLLSNLYLDWEYSQNLSSMQTTYLLKDSFSITNPNNPAVPRPLRNYINYSVINFNNLPSYVDLKYSGLYYHDARDKGRNFTAKSFYDIKEFNYISEFIIDDNRLIFHKLREKLLESNKIHEKKLFGIINRPTYYSEETEKFLRTRFIFDAVYFPYFYLANNQITWNSIDDKSVLISLRKNNQIMNYTLKFNADYSLNSIVSEDFLLAGKRVRFVANYSNYIRQNNFRVPASFELIYEDSLDNYTIFKANLINVSYK</sequence>
<organism evidence="2 3">
    <name type="scientific">Halanaerobium polyolivorans</name>
    <dbReference type="NCBI Taxonomy" id="2886943"/>
    <lineage>
        <taxon>Bacteria</taxon>
        <taxon>Bacillati</taxon>
        <taxon>Bacillota</taxon>
        <taxon>Clostridia</taxon>
        <taxon>Halanaerobiales</taxon>
        <taxon>Halanaerobiaceae</taxon>
        <taxon>Halanaerobium</taxon>
    </lineage>
</organism>
<dbReference type="AlphaFoldDB" id="A0AAW4WXG2"/>
<dbReference type="RefSeq" id="WP_229344539.1">
    <property type="nucleotide sequence ID" value="NZ_JAJFAT010000005.1"/>
</dbReference>
<reference evidence="2 3" key="1">
    <citation type="submission" date="2021-10" db="EMBL/GenBank/DDBJ databases">
        <authorList>
            <person name="Grouzdev D.S."/>
            <person name="Pantiukh K.S."/>
            <person name="Krutkina M.S."/>
        </authorList>
    </citation>
    <scope>NUCLEOTIDE SEQUENCE [LARGE SCALE GENOMIC DNA]</scope>
    <source>
        <strain evidence="2 3">Z-7514</strain>
    </source>
</reference>
<evidence type="ECO:0000313" key="2">
    <source>
        <dbReference type="EMBL" id="MCC3144623.1"/>
    </source>
</evidence>
<accession>A0AAW4WXG2</accession>
<name>A0AAW4WXG2_9FIRM</name>
<dbReference type="Pfam" id="PF20181">
    <property type="entry name" value="DUF6544"/>
    <property type="match status" value="1"/>
</dbReference>
<evidence type="ECO:0000256" key="1">
    <source>
        <dbReference type="SAM" id="Phobius"/>
    </source>
</evidence>
<comment type="caution">
    <text evidence="2">The sequence shown here is derived from an EMBL/GenBank/DDBJ whole genome shotgun (WGS) entry which is preliminary data.</text>
</comment>
<proteinExistence type="predicted"/>
<keyword evidence="1" id="KW-0472">Membrane</keyword>
<evidence type="ECO:0000313" key="3">
    <source>
        <dbReference type="Proteomes" id="UP001199296"/>
    </source>
</evidence>
<dbReference type="EMBL" id="JAJFAT010000005">
    <property type="protein sequence ID" value="MCC3144623.1"/>
    <property type="molecule type" value="Genomic_DNA"/>
</dbReference>
<gene>
    <name evidence="2" type="ORF">LJ207_04695</name>
</gene>
<keyword evidence="1" id="KW-0812">Transmembrane</keyword>
<dbReference type="InterPro" id="IPR046674">
    <property type="entry name" value="DUF6544"/>
</dbReference>